<evidence type="ECO:0000313" key="1">
    <source>
        <dbReference type="EMBL" id="KAI8439471.1"/>
    </source>
</evidence>
<gene>
    <name evidence="1" type="ORF">MSG28_013244</name>
</gene>
<organism evidence="1 2">
    <name type="scientific">Choristoneura fumiferana</name>
    <name type="common">Spruce budworm moth</name>
    <name type="synonym">Archips fumiferana</name>
    <dbReference type="NCBI Taxonomy" id="7141"/>
    <lineage>
        <taxon>Eukaryota</taxon>
        <taxon>Metazoa</taxon>
        <taxon>Ecdysozoa</taxon>
        <taxon>Arthropoda</taxon>
        <taxon>Hexapoda</taxon>
        <taxon>Insecta</taxon>
        <taxon>Pterygota</taxon>
        <taxon>Neoptera</taxon>
        <taxon>Endopterygota</taxon>
        <taxon>Lepidoptera</taxon>
        <taxon>Glossata</taxon>
        <taxon>Ditrysia</taxon>
        <taxon>Tortricoidea</taxon>
        <taxon>Tortricidae</taxon>
        <taxon>Tortricinae</taxon>
        <taxon>Choristoneura</taxon>
    </lineage>
</organism>
<proteinExistence type="predicted"/>
<accession>A0ACC0KTR9</accession>
<keyword evidence="2" id="KW-1185">Reference proteome</keyword>
<sequence length="116" mass="12583">MGSQASKIIRTSKMASSAEIQQFIKDAIAQEKVVVFSKSYCPYCTMAKEVFQAVKQPFKVYELDQRDDGSEIQTNLAALTGFRTVPQVFINGNCVGGGSDVKALHSSGKLEAMLIG</sequence>
<comment type="caution">
    <text evidence="1">The sequence shown here is derived from an EMBL/GenBank/DDBJ whole genome shotgun (WGS) entry which is preliminary data.</text>
</comment>
<protein>
    <submittedName>
        <fullName evidence="1">Uncharacterized protein</fullName>
    </submittedName>
</protein>
<dbReference type="Proteomes" id="UP001064048">
    <property type="component" value="Chromosome 23"/>
</dbReference>
<reference evidence="1 2" key="1">
    <citation type="journal article" date="2022" name="Genome Biol. Evol.">
        <title>The Spruce Budworm Genome: Reconstructing the Evolutionary History of Antifreeze Proteins.</title>
        <authorList>
            <person name="Beliveau C."/>
            <person name="Gagne P."/>
            <person name="Picq S."/>
            <person name="Vernygora O."/>
            <person name="Keeling C.I."/>
            <person name="Pinkney K."/>
            <person name="Doucet D."/>
            <person name="Wen F."/>
            <person name="Johnston J.S."/>
            <person name="Maaroufi H."/>
            <person name="Boyle B."/>
            <person name="Laroche J."/>
            <person name="Dewar K."/>
            <person name="Juretic N."/>
            <person name="Blackburn G."/>
            <person name="Nisole A."/>
            <person name="Brunet B."/>
            <person name="Brandao M."/>
            <person name="Lumley L."/>
            <person name="Duan J."/>
            <person name="Quan G."/>
            <person name="Lucarotti C.J."/>
            <person name="Roe A.D."/>
            <person name="Sperling F.A.H."/>
            <person name="Levesque R.C."/>
            <person name="Cusson M."/>
        </authorList>
    </citation>
    <scope>NUCLEOTIDE SEQUENCE [LARGE SCALE GENOMIC DNA]</scope>
    <source>
        <strain evidence="1">Glfc:IPQL:Cfum</strain>
    </source>
</reference>
<dbReference type="EMBL" id="CM046123">
    <property type="protein sequence ID" value="KAI8439471.1"/>
    <property type="molecule type" value="Genomic_DNA"/>
</dbReference>
<evidence type="ECO:0000313" key="2">
    <source>
        <dbReference type="Proteomes" id="UP001064048"/>
    </source>
</evidence>
<name>A0ACC0KTR9_CHOFU</name>